<evidence type="ECO:0000313" key="2">
    <source>
        <dbReference type="EMBL" id="TGD58442.1"/>
    </source>
</evidence>
<reference evidence="2 3" key="1">
    <citation type="submission" date="2019-04" db="EMBL/GenBank/DDBJ databases">
        <title>Flavobacterium sp. strain DS2-A Genome sequencing and assembly.</title>
        <authorList>
            <person name="Kim I."/>
        </authorList>
    </citation>
    <scope>NUCLEOTIDE SEQUENCE [LARGE SCALE GENOMIC DNA]</scope>
    <source>
        <strain evidence="2 3">DS2-A</strain>
    </source>
</reference>
<evidence type="ECO:0000313" key="3">
    <source>
        <dbReference type="Proteomes" id="UP000297407"/>
    </source>
</evidence>
<sequence>MEESITTKSGLAKTYGFTEADFEQIHAEGIPLEKISNELFIFQSGISKIVLEKPAIINDGIFSLSETETLYFAEIFERKKEKFQLEKFVPASGAASRMFQFLSEFLKEFKPDSESINAYINRTQNSLLSVFLIGMDKFPFFKSIDKRLNEKYADFQSWEKDKKNYFFIKTLLDADEFDFCNKPKGILPFHNYSGQILTPIEEHLKEAVHYSASNGVAKIHFTISSEHQAAFEGIIRETQSDFEKKSGFSIHPSFSKQHSSTNTIAVNSGNNPLRNDSGQLILRPGGHGALINNLNQSLSDIVFIKNIDNVSHNDIDAISLYKKVLGGYLITLQKKVFDNLKQLNNPDIKKEDILKIQHFIENDLHIKTTANFAEYKKESRIKHLKSLLDKPIRVCGMVKNENEPGGGPFWIREKNGNISLQIVESSQIDLQNERQWHIFKSATHFNPVDIVCGLKNHKGEKFNLQDFVDPDSGFIVEKSKNGTQYKAYELPGLWNGAMANWITIFIEVPLVTFNPVKTVNDLLKPNHQPQ</sequence>
<dbReference type="AlphaFoldDB" id="A0A4Z0L9Z8"/>
<proteinExistence type="predicted"/>
<dbReference type="RefSeq" id="WP_135525702.1">
    <property type="nucleotide sequence ID" value="NZ_SRLH01000003.1"/>
</dbReference>
<evidence type="ECO:0000259" key="1">
    <source>
        <dbReference type="Pfam" id="PF14134"/>
    </source>
</evidence>
<protein>
    <submittedName>
        <fullName evidence="2">DUF4301 family protein</fullName>
    </submittedName>
</protein>
<organism evidence="2 3">
    <name type="scientific">Flavobacterium humi</name>
    <dbReference type="NCBI Taxonomy" id="2562683"/>
    <lineage>
        <taxon>Bacteria</taxon>
        <taxon>Pseudomonadati</taxon>
        <taxon>Bacteroidota</taxon>
        <taxon>Flavobacteriia</taxon>
        <taxon>Flavobacteriales</taxon>
        <taxon>Flavobacteriaceae</taxon>
        <taxon>Flavobacterium</taxon>
    </lineage>
</organism>
<gene>
    <name evidence="2" type="ORF">E4635_05890</name>
</gene>
<dbReference type="InterPro" id="IPR029044">
    <property type="entry name" value="Nucleotide-diphossugar_trans"/>
</dbReference>
<comment type="caution">
    <text evidence="2">The sequence shown here is derived from an EMBL/GenBank/DDBJ whole genome shotgun (WGS) entry which is preliminary data.</text>
</comment>
<dbReference type="Pfam" id="PF14134">
    <property type="entry name" value="DUF4301"/>
    <property type="match status" value="1"/>
</dbReference>
<dbReference type="InterPro" id="IPR025393">
    <property type="entry name" value="DUF4301"/>
</dbReference>
<name>A0A4Z0L9Z8_9FLAO</name>
<keyword evidence="3" id="KW-1185">Reference proteome</keyword>
<dbReference type="OrthoDB" id="5572060at2"/>
<dbReference type="Proteomes" id="UP000297407">
    <property type="component" value="Unassembled WGS sequence"/>
</dbReference>
<feature type="domain" description="DUF4301" evidence="1">
    <location>
        <begin position="19"/>
        <end position="528"/>
    </location>
</feature>
<dbReference type="SUPFAM" id="SSF53448">
    <property type="entry name" value="Nucleotide-diphospho-sugar transferases"/>
    <property type="match status" value="1"/>
</dbReference>
<accession>A0A4Z0L9Z8</accession>
<dbReference type="EMBL" id="SRLH01000003">
    <property type="protein sequence ID" value="TGD58442.1"/>
    <property type="molecule type" value="Genomic_DNA"/>
</dbReference>